<dbReference type="Proteomes" id="UP000028073">
    <property type="component" value="Unassembled WGS sequence"/>
</dbReference>
<sequence>MRLPSYNRIRWNGLIVVDFEQVSGGVIWSVLRVFIKLTDISVFIDSMVESPALAEVAIFG</sequence>
<evidence type="ECO:0000313" key="2">
    <source>
        <dbReference type="Proteomes" id="UP000028073"/>
    </source>
</evidence>
<keyword evidence="2" id="KW-1185">Reference proteome</keyword>
<protein>
    <submittedName>
        <fullName evidence="1">Uncharacterized protein</fullName>
    </submittedName>
</protein>
<comment type="caution">
    <text evidence="1">The sequence shown here is derived from an EMBL/GenBank/DDBJ whole genome shotgun (WGS) entry which is preliminary data.</text>
</comment>
<dbReference type="EMBL" id="JOKH01000004">
    <property type="protein sequence ID" value="KEQ16687.1"/>
    <property type="molecule type" value="Genomic_DNA"/>
</dbReference>
<name>A0A081NE14_9GAMM</name>
<dbReference type="AlphaFoldDB" id="A0A081NE14"/>
<evidence type="ECO:0000313" key="1">
    <source>
        <dbReference type="EMBL" id="KEQ16687.1"/>
    </source>
</evidence>
<accession>A0A081NE14</accession>
<proteinExistence type="predicted"/>
<gene>
    <name evidence="1" type="ORF">GZ78_18460</name>
</gene>
<organism evidence="1 2">
    <name type="scientific">Endozoicomonas numazuensis</name>
    <dbReference type="NCBI Taxonomy" id="1137799"/>
    <lineage>
        <taxon>Bacteria</taxon>
        <taxon>Pseudomonadati</taxon>
        <taxon>Pseudomonadota</taxon>
        <taxon>Gammaproteobacteria</taxon>
        <taxon>Oceanospirillales</taxon>
        <taxon>Endozoicomonadaceae</taxon>
        <taxon>Endozoicomonas</taxon>
    </lineage>
</organism>
<reference evidence="1 2" key="1">
    <citation type="submission" date="2014-06" db="EMBL/GenBank/DDBJ databases">
        <title>Whole Genome Sequences of Three Symbiotic Endozoicomonas Bacteria.</title>
        <authorList>
            <person name="Neave M.J."/>
            <person name="Apprill A."/>
            <person name="Voolstra C.R."/>
        </authorList>
    </citation>
    <scope>NUCLEOTIDE SEQUENCE [LARGE SCALE GENOMIC DNA]</scope>
    <source>
        <strain evidence="1 2">DSM 25634</strain>
    </source>
</reference>